<proteinExistence type="predicted"/>
<dbReference type="EMBL" id="MH908915">
    <property type="protein sequence ID" value="AYM54034.1"/>
    <property type="molecule type" value="Genomic_DNA"/>
</dbReference>
<evidence type="ECO:0000313" key="1">
    <source>
        <dbReference type="EMBL" id="AYM54034.1"/>
    </source>
</evidence>
<reference evidence="1" key="1">
    <citation type="journal article" date="2018" name="J. Ind. Microbiol. Biotechnol.">
        <title>Genome mining reveals uncommon alkylpyrones as type III PKS products from myxobacteria.</title>
        <authorList>
            <person name="Hug J.J."/>
            <person name="Panter F."/>
            <person name="Krug D."/>
            <person name="Muller R."/>
        </authorList>
    </citation>
    <scope>NUCLEOTIDE SEQUENCE</scope>
    <source>
        <strain evidence="1">An d48</strain>
    </source>
</reference>
<name>A0A3S5GXW3_9BACT</name>
<organism evidence="1">
    <name type="scientific">Pyxidicoccus fallax</name>
    <dbReference type="NCBI Taxonomy" id="394095"/>
    <lineage>
        <taxon>Bacteria</taxon>
        <taxon>Pseudomonadati</taxon>
        <taxon>Myxococcota</taxon>
        <taxon>Myxococcia</taxon>
        <taxon>Myxococcales</taxon>
        <taxon>Cystobacterineae</taxon>
        <taxon>Myxococcaceae</taxon>
        <taxon>Pyxidicoccus</taxon>
    </lineage>
</organism>
<protein>
    <submittedName>
        <fullName evidence="1">Uncharacterized protein</fullName>
    </submittedName>
</protein>
<sequence>MSPLPMSVSTLSGPSTLTLRQLASGEATLEEAGHLSVSVAPGQWEELVGALESHGLGQAVSVEVHGEAPGDWPTDAQLARLVALGCVELRVPWVMELGEQRAEQSAHFVRLLRDCTSHRLRVRWRGAALPPIAPWTLYHLEPPESGGTPELDEAARRWRQAHAYGRCYWRAGPGFMLVKDRREGRSATQFLLDDAATRSVFEALSVPKRVESLDTEPEARKALADLQEEALVLELGPWRVALPFRMRCWPVPFIAV</sequence>
<dbReference type="Pfam" id="PF19142">
    <property type="entry name" value="DUF5825"/>
    <property type="match status" value="1"/>
</dbReference>
<accession>A0A3S5GXW3</accession>
<dbReference type="InterPro" id="IPR043863">
    <property type="entry name" value="DUF5825"/>
</dbReference>
<dbReference type="AlphaFoldDB" id="A0A3S5GXW3"/>